<dbReference type="InterPro" id="IPR011009">
    <property type="entry name" value="Kinase-like_dom_sf"/>
</dbReference>
<dbReference type="RefSeq" id="WP_211469032.1">
    <property type="nucleotide sequence ID" value="NZ_JAGSXH010000056.1"/>
</dbReference>
<organism evidence="2 3">
    <name type="scientific">Actinocrinis puniceicyclus</name>
    <dbReference type="NCBI Taxonomy" id="977794"/>
    <lineage>
        <taxon>Bacteria</taxon>
        <taxon>Bacillati</taxon>
        <taxon>Actinomycetota</taxon>
        <taxon>Actinomycetes</taxon>
        <taxon>Catenulisporales</taxon>
        <taxon>Actinospicaceae</taxon>
        <taxon>Actinocrinis</taxon>
    </lineage>
</organism>
<sequence>MADVQGAREEAEVEVVVAHRERATLRVGEVFLKIDADQARTDVEVEAMAMAPVPTPRVLWRKPPVLALAALPGTALGRLGEPSTASAAAWAAAGAAARMLHDAPSPPWAGRSLDQVASRLDGECEWLLANGVLPTDLVTRNRRVAEAALRWWTPVFTHGDLQVAHVFIDGDEVTGVIDWSEAGPGDALFDLAILTLGHQERLSDVVAGYGADVDLDVIRGWWSLRSLEAIRWLIEHGFDPFAPGCEVDVLRSRL</sequence>
<accession>A0A8J7WRG4</accession>
<dbReference type="InterPro" id="IPR051678">
    <property type="entry name" value="AGP_Transferase"/>
</dbReference>
<protein>
    <submittedName>
        <fullName evidence="2">Phosphotransferase</fullName>
    </submittedName>
</protein>
<comment type="caution">
    <text evidence="2">The sequence shown here is derived from an EMBL/GenBank/DDBJ whole genome shotgun (WGS) entry which is preliminary data.</text>
</comment>
<proteinExistence type="predicted"/>
<evidence type="ECO:0000259" key="1">
    <source>
        <dbReference type="Pfam" id="PF01636"/>
    </source>
</evidence>
<dbReference type="InterPro" id="IPR002575">
    <property type="entry name" value="Aminoglycoside_PTrfase"/>
</dbReference>
<gene>
    <name evidence="2" type="ORF">KGA66_16465</name>
</gene>
<dbReference type="Gene3D" id="3.90.1200.10">
    <property type="match status" value="1"/>
</dbReference>
<evidence type="ECO:0000313" key="2">
    <source>
        <dbReference type="EMBL" id="MBS2964652.1"/>
    </source>
</evidence>
<keyword evidence="3" id="KW-1185">Reference proteome</keyword>
<name>A0A8J7WRG4_9ACTN</name>
<dbReference type="EMBL" id="JAGSXH010000056">
    <property type="protein sequence ID" value="MBS2964652.1"/>
    <property type="molecule type" value="Genomic_DNA"/>
</dbReference>
<feature type="domain" description="Aminoglycoside phosphotransferase" evidence="1">
    <location>
        <begin position="47"/>
        <end position="212"/>
    </location>
</feature>
<dbReference type="SUPFAM" id="SSF56112">
    <property type="entry name" value="Protein kinase-like (PK-like)"/>
    <property type="match status" value="1"/>
</dbReference>
<dbReference type="AlphaFoldDB" id="A0A8J7WRG4"/>
<evidence type="ECO:0000313" key="3">
    <source>
        <dbReference type="Proteomes" id="UP000677913"/>
    </source>
</evidence>
<reference evidence="2" key="1">
    <citation type="submission" date="2021-04" db="EMBL/GenBank/DDBJ databases">
        <title>Genome based classification of Actinospica acidithermotolerans sp. nov., an actinobacterium isolated from an Indonesian hot spring.</title>
        <authorList>
            <person name="Kusuma A.B."/>
            <person name="Putra K.E."/>
            <person name="Nafisah S."/>
            <person name="Loh J."/>
            <person name="Nouioui I."/>
            <person name="Goodfellow M."/>
        </authorList>
    </citation>
    <scope>NUCLEOTIDE SEQUENCE</scope>
    <source>
        <strain evidence="2">DSM 45618</strain>
    </source>
</reference>
<dbReference type="PANTHER" id="PTHR21310">
    <property type="entry name" value="AMINOGLYCOSIDE PHOSPHOTRANSFERASE-RELATED-RELATED"/>
    <property type="match status" value="1"/>
</dbReference>
<dbReference type="Proteomes" id="UP000677913">
    <property type="component" value="Unassembled WGS sequence"/>
</dbReference>
<dbReference type="PANTHER" id="PTHR21310:SF40">
    <property type="entry name" value="AMINOGLYCOSIDE PHOSPHOTRANSFERASE DOMAIN-CONTAINING PROTEIN-RELATED"/>
    <property type="match status" value="1"/>
</dbReference>
<dbReference type="Pfam" id="PF01636">
    <property type="entry name" value="APH"/>
    <property type="match status" value="1"/>
</dbReference>